<accession>A0A810QAP5</accession>
<evidence type="ECO:0000259" key="1">
    <source>
        <dbReference type="Pfam" id="PF13154"/>
    </source>
</evidence>
<dbReference type="InterPro" id="IPR025054">
    <property type="entry name" value="DUF3991"/>
</dbReference>
<dbReference type="EMBL" id="AP023418">
    <property type="protein sequence ID" value="BCK81633.1"/>
    <property type="molecule type" value="Genomic_DNA"/>
</dbReference>
<evidence type="ECO:0000313" key="3">
    <source>
        <dbReference type="Proteomes" id="UP000681035"/>
    </source>
</evidence>
<dbReference type="Proteomes" id="UP000681035">
    <property type="component" value="Chromosome"/>
</dbReference>
<name>A0A810QAP5_9FIRM</name>
<gene>
    <name evidence="2" type="ORF">MM50RIKEN_13960</name>
</gene>
<keyword evidence="3" id="KW-1185">Reference proteome</keyword>
<dbReference type="Gene3D" id="3.40.1360.10">
    <property type="match status" value="1"/>
</dbReference>
<dbReference type="RefSeq" id="WP_213540391.1">
    <property type="nucleotide sequence ID" value="NZ_AP023418.1"/>
</dbReference>
<dbReference type="SUPFAM" id="SSF57783">
    <property type="entry name" value="Zinc beta-ribbon"/>
    <property type="match status" value="1"/>
</dbReference>
<feature type="domain" description="DUF3991" evidence="1">
    <location>
        <begin position="120"/>
        <end position="188"/>
    </location>
</feature>
<protein>
    <submittedName>
        <fullName evidence="2">Topoisomerase</fullName>
    </submittedName>
</protein>
<proteinExistence type="predicted"/>
<evidence type="ECO:0000313" key="2">
    <source>
        <dbReference type="EMBL" id="BCK81633.1"/>
    </source>
</evidence>
<reference evidence="2" key="1">
    <citation type="submission" date="2020-09" db="EMBL/GenBank/DDBJ databases">
        <title>New species isolated from human feces.</title>
        <authorList>
            <person name="Kitahara M."/>
            <person name="Shigeno Y."/>
            <person name="Shime M."/>
            <person name="Matsumoto Y."/>
            <person name="Nakamura S."/>
            <person name="Motooka D."/>
            <person name="Fukuoka S."/>
            <person name="Nishikawa H."/>
            <person name="Benno Y."/>
        </authorList>
    </citation>
    <scope>NUCLEOTIDE SEQUENCE</scope>
    <source>
        <strain evidence="2">MM50</strain>
    </source>
</reference>
<dbReference type="Pfam" id="PF13154">
    <property type="entry name" value="DUF3991"/>
    <property type="match status" value="1"/>
</dbReference>
<dbReference type="AlphaFoldDB" id="A0A810QAP5"/>
<organism evidence="2 3">
    <name type="scientific">Vescimonas coprocola</name>
    <dbReference type="NCBI Taxonomy" id="2714355"/>
    <lineage>
        <taxon>Bacteria</taxon>
        <taxon>Bacillati</taxon>
        <taxon>Bacillota</taxon>
        <taxon>Clostridia</taxon>
        <taxon>Eubacteriales</taxon>
        <taxon>Oscillospiraceae</taxon>
        <taxon>Vescimonas</taxon>
    </lineage>
</organism>
<dbReference type="Pfam" id="PF13155">
    <property type="entry name" value="Toprim_2"/>
    <property type="match status" value="1"/>
</dbReference>
<dbReference type="KEGG" id="vcop:MM50RIKEN_13960"/>
<sequence length="322" mass="36182">MPYIPPEVVAQAREMDLLTYLRTYEPQELVHFGGGTYCTREHDSLKISNGKWCWFSRGIGGYSALDYLIKVKEMPFTQAVETIMGKLSATPPAFSPAPKVPKEKVLLLPQANRSATHAVEYLHHRGIDYELINFCIKTGRLYESYPYHNVVFVGMDADGKPRYANQRGIGSDFIGDANGSDKHYSFGIPAAATSDTLHLFESAVDLLSYGTLQKLDDKGWRSENLLSLAGVYKPRAKIEESSLPAALVRYLAEHPHIRHVVLRLDNDATGRIAAETIKTLLPRKYAVTVDIQPPPQGKDYNDCLCMRLGLPITKRRERSKER</sequence>